<evidence type="ECO:0000313" key="1">
    <source>
        <dbReference type="EMBL" id="GFO47121.1"/>
    </source>
</evidence>
<organism evidence="1 2">
    <name type="scientific">Plakobranchus ocellatus</name>
    <dbReference type="NCBI Taxonomy" id="259542"/>
    <lineage>
        <taxon>Eukaryota</taxon>
        <taxon>Metazoa</taxon>
        <taxon>Spiralia</taxon>
        <taxon>Lophotrochozoa</taxon>
        <taxon>Mollusca</taxon>
        <taxon>Gastropoda</taxon>
        <taxon>Heterobranchia</taxon>
        <taxon>Euthyneura</taxon>
        <taxon>Panpulmonata</taxon>
        <taxon>Sacoglossa</taxon>
        <taxon>Placobranchoidea</taxon>
        <taxon>Plakobranchidae</taxon>
        <taxon>Plakobranchus</taxon>
    </lineage>
</organism>
<gene>
    <name evidence="1" type="ORF">PoB_007362600</name>
</gene>
<reference evidence="1 2" key="1">
    <citation type="journal article" date="2021" name="Elife">
        <title>Chloroplast acquisition without the gene transfer in kleptoplastic sea slugs, Plakobranchus ocellatus.</title>
        <authorList>
            <person name="Maeda T."/>
            <person name="Takahashi S."/>
            <person name="Yoshida T."/>
            <person name="Shimamura S."/>
            <person name="Takaki Y."/>
            <person name="Nagai Y."/>
            <person name="Toyoda A."/>
            <person name="Suzuki Y."/>
            <person name="Arimoto A."/>
            <person name="Ishii H."/>
            <person name="Satoh N."/>
            <person name="Nishiyama T."/>
            <person name="Hasebe M."/>
            <person name="Maruyama T."/>
            <person name="Minagawa J."/>
            <person name="Obokata J."/>
            <person name="Shigenobu S."/>
        </authorList>
    </citation>
    <scope>NUCLEOTIDE SEQUENCE [LARGE SCALE GENOMIC DNA]</scope>
</reference>
<name>A0AAV4DSR2_9GAST</name>
<evidence type="ECO:0000313" key="2">
    <source>
        <dbReference type="Proteomes" id="UP000735302"/>
    </source>
</evidence>
<accession>A0AAV4DSR2</accession>
<proteinExistence type="predicted"/>
<protein>
    <submittedName>
        <fullName evidence="1">Uncharacterized protein</fullName>
    </submittedName>
</protein>
<comment type="caution">
    <text evidence="1">The sequence shown here is derived from an EMBL/GenBank/DDBJ whole genome shotgun (WGS) entry which is preliminary data.</text>
</comment>
<sequence length="100" mass="11027">MAVPDKVADDDDDTSSAHRERIHFHSIRIVGKGRGVTSLTEKNGCLLEMDLQGKNKILSFIVGMYFNGRGIGAQWLVSPPCDLLGPFCRGYEPLMEGFKA</sequence>
<dbReference type="Proteomes" id="UP000735302">
    <property type="component" value="Unassembled WGS sequence"/>
</dbReference>
<dbReference type="AlphaFoldDB" id="A0AAV4DSR2"/>
<keyword evidence="2" id="KW-1185">Reference proteome</keyword>
<dbReference type="EMBL" id="BLXT01008250">
    <property type="protein sequence ID" value="GFO47121.1"/>
    <property type="molecule type" value="Genomic_DNA"/>
</dbReference>